<accession>A0ABC9BDU7</accession>
<feature type="transmembrane region" description="Helical" evidence="1">
    <location>
        <begin position="125"/>
        <end position="143"/>
    </location>
</feature>
<dbReference type="EMBL" id="OZ075135">
    <property type="protein sequence ID" value="CAL4999747.1"/>
    <property type="molecule type" value="Genomic_DNA"/>
</dbReference>
<sequence>MVKAAVEAAAKGMISLSRARPAASAAAAAARTAPRWLHSTGGEVAGAGAASGAKAAGTVTRRVHSSTHKRDFETALFDHKLHTKQLLHEQNMRIIKLQGDFAITKAELEATKHDLKHEVINGKAGMVYGFGVAFFVMLVFDLTRVS</sequence>
<dbReference type="Proteomes" id="UP001497457">
    <property type="component" value="Chromosome 25rd"/>
</dbReference>
<gene>
    <name evidence="2" type="ORF">URODEC1_LOCUS64502</name>
</gene>
<name>A0ABC9BDU7_9POAL</name>
<keyword evidence="1" id="KW-1133">Transmembrane helix</keyword>
<proteinExistence type="predicted"/>
<protein>
    <submittedName>
        <fullName evidence="2">Uncharacterized protein</fullName>
    </submittedName>
</protein>
<organism evidence="2 3">
    <name type="scientific">Urochloa decumbens</name>
    <dbReference type="NCBI Taxonomy" id="240449"/>
    <lineage>
        <taxon>Eukaryota</taxon>
        <taxon>Viridiplantae</taxon>
        <taxon>Streptophyta</taxon>
        <taxon>Embryophyta</taxon>
        <taxon>Tracheophyta</taxon>
        <taxon>Spermatophyta</taxon>
        <taxon>Magnoliopsida</taxon>
        <taxon>Liliopsida</taxon>
        <taxon>Poales</taxon>
        <taxon>Poaceae</taxon>
        <taxon>PACMAD clade</taxon>
        <taxon>Panicoideae</taxon>
        <taxon>Panicodae</taxon>
        <taxon>Paniceae</taxon>
        <taxon>Melinidinae</taxon>
        <taxon>Urochloa</taxon>
    </lineage>
</organism>
<evidence type="ECO:0000256" key="1">
    <source>
        <dbReference type="SAM" id="Phobius"/>
    </source>
</evidence>
<keyword evidence="1" id="KW-0472">Membrane</keyword>
<keyword evidence="1" id="KW-0812">Transmembrane</keyword>
<dbReference type="AlphaFoldDB" id="A0ABC9BDU7"/>
<evidence type="ECO:0000313" key="2">
    <source>
        <dbReference type="EMBL" id="CAL4999747.1"/>
    </source>
</evidence>
<keyword evidence="3" id="KW-1185">Reference proteome</keyword>
<reference evidence="2" key="1">
    <citation type="submission" date="2024-10" db="EMBL/GenBank/DDBJ databases">
        <authorList>
            <person name="Ryan C."/>
        </authorList>
    </citation>
    <scope>NUCLEOTIDE SEQUENCE [LARGE SCALE GENOMIC DNA]</scope>
</reference>
<evidence type="ECO:0000313" key="3">
    <source>
        <dbReference type="Proteomes" id="UP001497457"/>
    </source>
</evidence>